<dbReference type="InterPro" id="IPR013525">
    <property type="entry name" value="ABC2_TM"/>
</dbReference>
<evidence type="ECO:0000256" key="6">
    <source>
        <dbReference type="ARBA" id="ARBA00022989"/>
    </source>
</evidence>
<keyword evidence="4" id="KW-1003">Cell membrane</keyword>
<feature type="domain" description="ABC transmembrane type-2" evidence="9">
    <location>
        <begin position="195"/>
        <end position="422"/>
    </location>
</feature>
<keyword evidence="5 8" id="KW-0812">Transmembrane</keyword>
<keyword evidence="6 8" id="KW-1133">Transmembrane helix</keyword>
<feature type="transmembrane region" description="Helical" evidence="8">
    <location>
        <begin position="21"/>
        <end position="40"/>
    </location>
</feature>
<dbReference type="PANTHER" id="PTHR30294">
    <property type="entry name" value="MEMBRANE COMPONENT OF ABC TRANSPORTER YHHJ-RELATED"/>
    <property type="match status" value="1"/>
</dbReference>
<sequence length="424" mass="44573">MTAFLALVRKDLILYFSDKRALLMHLVLPIVIAAFFGSVFGGGSAKGGGIDVALVQQDTSDAGNRIAAGLKADPNLHVTPMDLTQARDAVRKGSQAIAIVLPAGFAEAAGTAMFSNQEKPAIPLLYDPSQPAVLAMVKGMLTQQVMQVVSAEMFGGPMGRKLTERSLQQLDANNVQDPALRDMLVAVRKYESLPRTEGADGAAPRGLAMPFTTHDEGLTSGPVAQGYNPYAHSFSGMGVQFILFMGVNMGIGMLLARRSGVWDRLLAAPVTLTQVVLARGVSAAIIAFGLLCAIFAVAVLAFHVQVSSVPGFVGVALGFGALTAAFGLLVAAFGKTPEAARGIAMFATLIMVMLGGAWVPSFMFPAWVQQLTMVVPTRWAIAGLDAVTWRGLDAAAALPAVAVLLGFALLFTVAAVWRFKREQA</sequence>
<name>A0ABT1ZRC9_9BURK</name>
<dbReference type="InterPro" id="IPR051449">
    <property type="entry name" value="ABC-2_transporter_component"/>
</dbReference>
<organism evidence="10 11">
    <name type="scientific">Massilia pinisoli</name>
    <dbReference type="NCBI Taxonomy" id="1772194"/>
    <lineage>
        <taxon>Bacteria</taxon>
        <taxon>Pseudomonadati</taxon>
        <taxon>Pseudomonadota</taxon>
        <taxon>Betaproteobacteria</taxon>
        <taxon>Burkholderiales</taxon>
        <taxon>Oxalobacteraceae</taxon>
        <taxon>Telluria group</taxon>
        <taxon>Massilia</taxon>
    </lineage>
</organism>
<evidence type="ECO:0000256" key="7">
    <source>
        <dbReference type="ARBA" id="ARBA00023136"/>
    </source>
</evidence>
<dbReference type="Pfam" id="PF12698">
    <property type="entry name" value="ABC2_membrane_3"/>
    <property type="match status" value="1"/>
</dbReference>
<protein>
    <submittedName>
        <fullName evidence="10">ABC transporter permease</fullName>
    </submittedName>
</protein>
<evidence type="ECO:0000256" key="4">
    <source>
        <dbReference type="ARBA" id="ARBA00022475"/>
    </source>
</evidence>
<evidence type="ECO:0000256" key="2">
    <source>
        <dbReference type="ARBA" id="ARBA00007783"/>
    </source>
</evidence>
<gene>
    <name evidence="10" type="ORF">NX784_12845</name>
</gene>
<evidence type="ECO:0000313" key="11">
    <source>
        <dbReference type="Proteomes" id="UP001204151"/>
    </source>
</evidence>
<evidence type="ECO:0000259" key="9">
    <source>
        <dbReference type="PROSITE" id="PS51012"/>
    </source>
</evidence>
<evidence type="ECO:0000313" key="10">
    <source>
        <dbReference type="EMBL" id="MCS0582480.1"/>
    </source>
</evidence>
<evidence type="ECO:0000256" key="3">
    <source>
        <dbReference type="ARBA" id="ARBA00022448"/>
    </source>
</evidence>
<dbReference type="Proteomes" id="UP001204151">
    <property type="component" value="Unassembled WGS sequence"/>
</dbReference>
<evidence type="ECO:0000256" key="8">
    <source>
        <dbReference type="SAM" id="Phobius"/>
    </source>
</evidence>
<feature type="transmembrane region" description="Helical" evidence="8">
    <location>
        <begin position="276"/>
        <end position="303"/>
    </location>
</feature>
<dbReference type="RefSeq" id="WP_258817061.1">
    <property type="nucleotide sequence ID" value="NZ_JANUGW010000008.1"/>
</dbReference>
<comment type="subcellular location">
    <subcellularLocation>
        <location evidence="1">Cell membrane</location>
        <topology evidence="1">Multi-pass membrane protein</topology>
    </subcellularLocation>
</comment>
<keyword evidence="11" id="KW-1185">Reference proteome</keyword>
<feature type="transmembrane region" description="Helical" evidence="8">
    <location>
        <begin position="309"/>
        <end position="331"/>
    </location>
</feature>
<proteinExistence type="inferred from homology"/>
<reference evidence="10 11" key="1">
    <citation type="submission" date="2022-08" db="EMBL/GenBank/DDBJ databases">
        <title>Reclassification of Massilia species as members of the genera Telluria, Duganella, Pseudoduganella, Mokoshia gen. nov. and Zemynaea gen. nov. using orthogonal and non-orthogonal genome-based approaches.</title>
        <authorList>
            <person name="Bowman J.P."/>
        </authorList>
    </citation>
    <scope>NUCLEOTIDE SEQUENCE [LARGE SCALE GENOMIC DNA]</scope>
    <source>
        <strain evidence="10 11">JCM 31316</strain>
    </source>
</reference>
<comment type="similarity">
    <text evidence="2">Belongs to the ABC-2 integral membrane protein family.</text>
</comment>
<dbReference type="Gene3D" id="3.40.1710.10">
    <property type="entry name" value="abc type-2 transporter like domain"/>
    <property type="match status" value="1"/>
</dbReference>
<dbReference type="PANTHER" id="PTHR30294:SF38">
    <property type="entry name" value="TRANSPORT PERMEASE PROTEIN"/>
    <property type="match status" value="1"/>
</dbReference>
<dbReference type="EMBL" id="JANUGW010000008">
    <property type="protein sequence ID" value="MCS0582480.1"/>
    <property type="molecule type" value="Genomic_DNA"/>
</dbReference>
<feature type="transmembrane region" description="Helical" evidence="8">
    <location>
        <begin position="237"/>
        <end position="256"/>
    </location>
</feature>
<keyword evidence="7 8" id="KW-0472">Membrane</keyword>
<accession>A0ABT1ZRC9</accession>
<evidence type="ECO:0000256" key="5">
    <source>
        <dbReference type="ARBA" id="ARBA00022692"/>
    </source>
</evidence>
<comment type="caution">
    <text evidence="10">The sequence shown here is derived from an EMBL/GenBank/DDBJ whole genome shotgun (WGS) entry which is preliminary data.</text>
</comment>
<keyword evidence="3" id="KW-0813">Transport</keyword>
<feature type="transmembrane region" description="Helical" evidence="8">
    <location>
        <begin position="394"/>
        <end position="417"/>
    </location>
</feature>
<feature type="transmembrane region" description="Helical" evidence="8">
    <location>
        <begin position="343"/>
        <end position="368"/>
    </location>
</feature>
<dbReference type="PROSITE" id="PS51012">
    <property type="entry name" value="ABC_TM2"/>
    <property type="match status" value="1"/>
</dbReference>
<dbReference type="InterPro" id="IPR047817">
    <property type="entry name" value="ABC2_TM_bact-type"/>
</dbReference>
<evidence type="ECO:0000256" key="1">
    <source>
        <dbReference type="ARBA" id="ARBA00004651"/>
    </source>
</evidence>